<organism evidence="2 3">
    <name type="scientific">Latimeria chalumnae</name>
    <name type="common">Coelacanth</name>
    <dbReference type="NCBI Taxonomy" id="7897"/>
    <lineage>
        <taxon>Eukaryota</taxon>
        <taxon>Metazoa</taxon>
        <taxon>Chordata</taxon>
        <taxon>Craniata</taxon>
        <taxon>Vertebrata</taxon>
        <taxon>Euteleostomi</taxon>
        <taxon>Coelacanthiformes</taxon>
        <taxon>Coelacanthidae</taxon>
        <taxon>Latimeria</taxon>
    </lineage>
</organism>
<keyword evidence="3" id="KW-1185">Reference proteome</keyword>
<dbReference type="HOGENOM" id="CLU_013399_2_2_1"/>
<reference evidence="2" key="3">
    <citation type="submission" date="2025-09" db="UniProtKB">
        <authorList>
            <consortium name="Ensembl"/>
        </authorList>
    </citation>
    <scope>IDENTIFICATION</scope>
</reference>
<dbReference type="InterPro" id="IPR001206">
    <property type="entry name" value="Diacylglycerol_kinase_cat_dom"/>
</dbReference>
<dbReference type="STRING" id="7897.ENSLACP00000012572"/>
<dbReference type="Pfam" id="PF19280">
    <property type="entry name" value="CERK_C"/>
    <property type="match status" value="1"/>
</dbReference>
<dbReference type="AlphaFoldDB" id="H3ASF1"/>
<dbReference type="Pfam" id="PF00781">
    <property type="entry name" value="DAGK_cat"/>
    <property type="match status" value="1"/>
</dbReference>
<dbReference type="Proteomes" id="UP000008672">
    <property type="component" value="Unassembled WGS sequence"/>
</dbReference>
<dbReference type="OMA" id="WDTHPLS"/>
<protein>
    <recommendedName>
        <fullName evidence="1">DAGKc domain-containing protein</fullName>
    </recommendedName>
</protein>
<evidence type="ECO:0000313" key="2">
    <source>
        <dbReference type="Ensembl" id="ENSLACP00000012572.1"/>
    </source>
</evidence>
<dbReference type="Ensembl" id="ENSLACT00000012666.1">
    <property type="protein sequence ID" value="ENSLACP00000012572.1"/>
    <property type="gene ID" value="ENSLACG00000011075.1"/>
</dbReference>
<dbReference type="EMBL" id="AFYH01171840">
    <property type="status" value="NOT_ANNOTATED_CDS"/>
    <property type="molecule type" value="Genomic_DNA"/>
</dbReference>
<dbReference type="PANTHER" id="PTHR12358:SF95">
    <property type="entry name" value="CERAMIDE KINASE"/>
    <property type="match status" value="1"/>
</dbReference>
<dbReference type="PROSITE" id="PS50146">
    <property type="entry name" value="DAGK"/>
    <property type="match status" value="1"/>
</dbReference>
<sequence length="532" mass="59764">RTTSIPVTEIINVKEGMVDILRQISVMAEDIFTVFYVKRVKGQRWVLNSSVFTAEDAQLTQKWIRHLQDRIKYYGGARPKRLLVYINPFGGRCRGQRIFDTKIAPLFRLAGISTQVVETDRANHARDHIMEADLEGIDGLVCVGGDGMFSELMHGLIGRSQKEAGICVDDPNAELSASHLRIGIIPAGSTDCICFATVGVNDPMTSALHIIVASTAPPEDVCSVHHQNQPVRYSVSLVGYGFFGDVLKDSDKHRWMGPIRYDYSGVKTFLSNKSYEGKVEFQVVKNVQSNPRDNTRCRSGCLICSESTSRLKLDSEDWSDASSWFTGSSTNGDDWLSVDGRFMAINMTCISSACPKSPDGLSPSAHLADGTADLILVRKCSRFNFLRYLKRHTNKNDQFDLPFVDVYRVKTLWFTPKYHEEEELGSVSDRKSFFGRLCRDSPAHSCWNCDGEVLPYSTISIRKKKKKVKFGLRLKKPTCILSPQFSCCKRPTCNVFWQDKAGNILKKHQAACLVHCQLIKLFARGIEDRQTG</sequence>
<dbReference type="EMBL" id="AFYH01171844">
    <property type="status" value="NOT_ANNOTATED_CDS"/>
    <property type="molecule type" value="Genomic_DNA"/>
</dbReference>
<dbReference type="PANTHER" id="PTHR12358">
    <property type="entry name" value="SPHINGOSINE KINASE"/>
    <property type="match status" value="1"/>
</dbReference>
<name>H3ASF1_LATCH</name>
<dbReference type="EMBL" id="AFYH01171847">
    <property type="status" value="NOT_ANNOTATED_CDS"/>
    <property type="molecule type" value="Genomic_DNA"/>
</dbReference>
<dbReference type="EMBL" id="AFYH01171841">
    <property type="status" value="NOT_ANNOTATED_CDS"/>
    <property type="molecule type" value="Genomic_DNA"/>
</dbReference>
<feature type="domain" description="DAGKc" evidence="1">
    <location>
        <begin position="77"/>
        <end position="228"/>
    </location>
</feature>
<gene>
    <name evidence="2" type="primary">LOC102359903</name>
</gene>
<dbReference type="Pfam" id="PF25382">
    <property type="entry name" value="PH_CERK"/>
    <property type="match status" value="1"/>
</dbReference>
<dbReference type="GO" id="GO:0001729">
    <property type="term" value="F:ceramide kinase activity"/>
    <property type="evidence" value="ECO:0007669"/>
    <property type="project" value="TreeGrafter"/>
</dbReference>
<evidence type="ECO:0000313" key="3">
    <source>
        <dbReference type="Proteomes" id="UP000008672"/>
    </source>
</evidence>
<dbReference type="InterPro" id="IPR017438">
    <property type="entry name" value="ATP-NAD_kinase_N"/>
</dbReference>
<proteinExistence type="predicted"/>
<dbReference type="GO" id="GO:0006672">
    <property type="term" value="P:ceramide metabolic process"/>
    <property type="evidence" value="ECO:0007669"/>
    <property type="project" value="TreeGrafter"/>
</dbReference>
<dbReference type="EMBL" id="AFYH01171843">
    <property type="status" value="NOT_ANNOTATED_CDS"/>
    <property type="molecule type" value="Genomic_DNA"/>
</dbReference>
<evidence type="ECO:0000259" key="1">
    <source>
        <dbReference type="PROSITE" id="PS50146"/>
    </source>
</evidence>
<reference evidence="3" key="1">
    <citation type="submission" date="2011-08" db="EMBL/GenBank/DDBJ databases">
        <title>The draft genome of Latimeria chalumnae.</title>
        <authorList>
            <person name="Di Palma F."/>
            <person name="Alfoldi J."/>
            <person name="Johnson J."/>
            <person name="Berlin A."/>
            <person name="Gnerre S."/>
            <person name="Jaffe D."/>
            <person name="MacCallum I."/>
            <person name="Young S."/>
            <person name="Walker B.J."/>
            <person name="Lander E."/>
            <person name="Lindblad-Toh K."/>
        </authorList>
    </citation>
    <scope>NUCLEOTIDE SEQUENCE [LARGE SCALE GENOMIC DNA]</scope>
    <source>
        <strain evidence="3">Wild caught</strain>
    </source>
</reference>
<dbReference type="InterPro" id="IPR016064">
    <property type="entry name" value="NAD/diacylglycerol_kinase_sf"/>
</dbReference>
<dbReference type="GeneTree" id="ENSGT00940000156976"/>
<dbReference type="EMBL" id="AFYH01171842">
    <property type="status" value="NOT_ANNOTATED_CDS"/>
    <property type="molecule type" value="Genomic_DNA"/>
</dbReference>
<dbReference type="Gene3D" id="2.60.200.40">
    <property type="match status" value="1"/>
</dbReference>
<dbReference type="EMBL" id="AFYH01171846">
    <property type="status" value="NOT_ANNOTATED_CDS"/>
    <property type="molecule type" value="Genomic_DNA"/>
</dbReference>
<reference evidence="2" key="2">
    <citation type="submission" date="2025-08" db="UniProtKB">
        <authorList>
            <consortium name="Ensembl"/>
        </authorList>
    </citation>
    <scope>IDENTIFICATION</scope>
</reference>
<dbReference type="eggNOG" id="KOG1115">
    <property type="taxonomic scope" value="Eukaryota"/>
</dbReference>
<dbReference type="InterPro" id="IPR050187">
    <property type="entry name" value="Lipid_Phosphate_FormReg"/>
</dbReference>
<dbReference type="InParanoid" id="H3ASF1"/>
<dbReference type="SUPFAM" id="SSF111331">
    <property type="entry name" value="NAD kinase/diacylglycerol kinase-like"/>
    <property type="match status" value="1"/>
</dbReference>
<accession>H3ASF1</accession>
<dbReference type="InterPro" id="IPR045363">
    <property type="entry name" value="CERK_C"/>
</dbReference>
<dbReference type="EMBL" id="AFYH01171845">
    <property type="status" value="NOT_ANNOTATED_CDS"/>
    <property type="molecule type" value="Genomic_DNA"/>
</dbReference>
<dbReference type="InterPro" id="IPR057465">
    <property type="entry name" value="CERK_PH"/>
</dbReference>
<dbReference type="Gene3D" id="3.40.50.10330">
    <property type="entry name" value="Probable inorganic polyphosphate/atp-NAD kinase, domain 1"/>
    <property type="match status" value="1"/>
</dbReference>
<dbReference type="GO" id="GO:0016020">
    <property type="term" value="C:membrane"/>
    <property type="evidence" value="ECO:0007669"/>
    <property type="project" value="GOC"/>
</dbReference>